<accession>A0AAD9VHQ1</accession>
<reference evidence="1" key="2">
    <citation type="journal article" date="2023" name="Science">
        <title>Genomic signatures of disease resistance in endangered staghorn corals.</title>
        <authorList>
            <person name="Vollmer S.V."/>
            <person name="Selwyn J.D."/>
            <person name="Despard B.A."/>
            <person name="Roesel C.L."/>
        </authorList>
    </citation>
    <scope>NUCLEOTIDE SEQUENCE</scope>
    <source>
        <strain evidence="1">K2</strain>
    </source>
</reference>
<evidence type="ECO:0000313" key="1">
    <source>
        <dbReference type="EMBL" id="KAK2574232.1"/>
    </source>
</evidence>
<reference evidence="1" key="1">
    <citation type="journal article" date="2023" name="G3 (Bethesda)">
        <title>Whole genome assembly and annotation of the endangered Caribbean coral Acropora cervicornis.</title>
        <authorList>
            <person name="Selwyn J.D."/>
            <person name="Vollmer S.V."/>
        </authorList>
    </citation>
    <scope>NUCLEOTIDE SEQUENCE</scope>
    <source>
        <strain evidence="1">K2</strain>
    </source>
</reference>
<dbReference type="AlphaFoldDB" id="A0AAD9VHQ1"/>
<keyword evidence="2" id="KW-1185">Reference proteome</keyword>
<evidence type="ECO:0000313" key="2">
    <source>
        <dbReference type="Proteomes" id="UP001249851"/>
    </source>
</evidence>
<organism evidence="1 2">
    <name type="scientific">Acropora cervicornis</name>
    <name type="common">Staghorn coral</name>
    <dbReference type="NCBI Taxonomy" id="6130"/>
    <lineage>
        <taxon>Eukaryota</taxon>
        <taxon>Metazoa</taxon>
        <taxon>Cnidaria</taxon>
        <taxon>Anthozoa</taxon>
        <taxon>Hexacorallia</taxon>
        <taxon>Scleractinia</taxon>
        <taxon>Astrocoeniina</taxon>
        <taxon>Acroporidae</taxon>
        <taxon>Acropora</taxon>
    </lineage>
</organism>
<proteinExistence type="predicted"/>
<gene>
    <name evidence="1" type="ORF">P5673_000371</name>
</gene>
<comment type="caution">
    <text evidence="1">The sequence shown here is derived from an EMBL/GenBank/DDBJ whole genome shotgun (WGS) entry which is preliminary data.</text>
</comment>
<dbReference type="Proteomes" id="UP001249851">
    <property type="component" value="Unassembled WGS sequence"/>
</dbReference>
<dbReference type="EMBL" id="JARQWQ010000001">
    <property type="protein sequence ID" value="KAK2574232.1"/>
    <property type="molecule type" value="Genomic_DNA"/>
</dbReference>
<name>A0AAD9VHQ1_ACRCE</name>
<protein>
    <submittedName>
        <fullName evidence="1">Uncharacterized protein</fullName>
    </submittedName>
</protein>
<sequence length="64" mass="7711">MKSFRRLWSDDFSQKCSLITSFDPHRHEIGWHTNRLLGLERNLWSYKNKVQLQAMLTQIDGYVN</sequence>